<dbReference type="InterPro" id="IPR043724">
    <property type="entry name" value="DUF5666"/>
</dbReference>
<dbReference type="AlphaFoldDB" id="Q1IKS3"/>
<feature type="compositionally biased region" description="Gly residues" evidence="1">
    <location>
        <begin position="311"/>
        <end position="330"/>
    </location>
</feature>
<organism evidence="4 5">
    <name type="scientific">Koribacter versatilis (strain Ellin345)</name>
    <dbReference type="NCBI Taxonomy" id="204669"/>
    <lineage>
        <taxon>Bacteria</taxon>
        <taxon>Pseudomonadati</taxon>
        <taxon>Acidobacteriota</taxon>
        <taxon>Terriglobia</taxon>
        <taxon>Terriglobales</taxon>
        <taxon>Candidatus Korobacteraceae</taxon>
        <taxon>Candidatus Korobacter</taxon>
    </lineage>
</organism>
<feature type="compositionally biased region" description="Low complexity" evidence="1">
    <location>
        <begin position="273"/>
        <end position="310"/>
    </location>
</feature>
<reference evidence="4 5" key="1">
    <citation type="journal article" date="2009" name="Appl. Environ. Microbiol.">
        <title>Three genomes from the phylum Acidobacteria provide insight into the lifestyles of these microorganisms in soils.</title>
        <authorList>
            <person name="Ward N.L."/>
            <person name="Challacombe J.F."/>
            <person name="Janssen P.H."/>
            <person name="Henrissat B."/>
            <person name="Coutinho P.M."/>
            <person name="Wu M."/>
            <person name="Xie G."/>
            <person name="Haft D.H."/>
            <person name="Sait M."/>
            <person name="Badger J."/>
            <person name="Barabote R.D."/>
            <person name="Bradley B."/>
            <person name="Brettin T.S."/>
            <person name="Brinkac L.M."/>
            <person name="Bruce D."/>
            <person name="Creasy T."/>
            <person name="Daugherty S.C."/>
            <person name="Davidsen T.M."/>
            <person name="DeBoy R.T."/>
            <person name="Detter J.C."/>
            <person name="Dodson R.J."/>
            <person name="Durkin A.S."/>
            <person name="Ganapathy A."/>
            <person name="Gwinn-Giglio M."/>
            <person name="Han C.S."/>
            <person name="Khouri H."/>
            <person name="Kiss H."/>
            <person name="Kothari S.P."/>
            <person name="Madupu R."/>
            <person name="Nelson K.E."/>
            <person name="Nelson W.C."/>
            <person name="Paulsen I."/>
            <person name="Penn K."/>
            <person name="Ren Q."/>
            <person name="Rosovitz M.J."/>
            <person name="Selengut J.D."/>
            <person name="Shrivastava S."/>
            <person name="Sullivan S.A."/>
            <person name="Tapia R."/>
            <person name="Thompson L.S."/>
            <person name="Watkins K.L."/>
            <person name="Yang Q."/>
            <person name="Yu C."/>
            <person name="Zafar N."/>
            <person name="Zhou L."/>
            <person name="Kuske C.R."/>
        </authorList>
    </citation>
    <scope>NUCLEOTIDE SEQUENCE [LARGE SCALE GENOMIC DNA]</scope>
    <source>
        <strain evidence="4 5">Ellin345</strain>
    </source>
</reference>
<proteinExistence type="predicted"/>
<sequence>MKNWFLVFLISVGFAVAQDAATANTKAVGTVQSISGSTFTLKNDAGVETSITVSDATKVLRSEPGQKSLKEATPVQFSEAQVGDRALASGKASADGKSIAASTVVLMKKGDIANKQEQERQDWQRRSVGGLVSAVDANAGTITLSMMAAGGQKKDVVVHTTPTTVVRRYSPDSVKFDDATKSTLAEVKKGDQLRARGNKNADGTDIAAEEIVSGSFRSVAGTVQSVDKEKNRVTVTDLATKKPVTVTIASDSQMRKLPEMMAQRIAARLKGTPTAGAAAGAPGAAATTGAPGAAGQGARQPGAGGEQSAQGGQGNWAGGQGGGARGGGGDMLQQVLNRAPVVQLTDLQKGDAVMIVATEGSANSAPTVITLLSGVDPILSASPKGGDTSTILSPWNLGGSGGGGDLAQ</sequence>
<dbReference type="OrthoDB" id="110723at2"/>
<feature type="domain" description="DUF5666" evidence="3">
    <location>
        <begin position="130"/>
        <end position="211"/>
    </location>
</feature>
<evidence type="ECO:0000259" key="3">
    <source>
        <dbReference type="Pfam" id="PF18914"/>
    </source>
</evidence>
<dbReference type="EMBL" id="CP000360">
    <property type="protein sequence ID" value="ABF42527.1"/>
    <property type="molecule type" value="Genomic_DNA"/>
</dbReference>
<protein>
    <recommendedName>
        <fullName evidence="3">DUF5666 domain-containing protein</fullName>
    </recommendedName>
</protein>
<accession>Q1IKS3</accession>
<feature type="compositionally biased region" description="Gly residues" evidence="1">
    <location>
        <begin position="398"/>
        <end position="408"/>
    </location>
</feature>
<dbReference type="RefSeq" id="WP_011524326.1">
    <property type="nucleotide sequence ID" value="NC_008009.1"/>
</dbReference>
<dbReference type="EnsemblBacteria" id="ABF42527">
    <property type="protein sequence ID" value="ABF42527"/>
    <property type="gene ID" value="Acid345_3526"/>
</dbReference>
<keyword evidence="5" id="KW-1185">Reference proteome</keyword>
<dbReference type="KEGG" id="aba:Acid345_3526"/>
<dbReference type="InterPro" id="IPR014722">
    <property type="entry name" value="Rib_uL2_dom2"/>
</dbReference>
<evidence type="ECO:0000256" key="1">
    <source>
        <dbReference type="SAM" id="MobiDB-lite"/>
    </source>
</evidence>
<dbReference type="Pfam" id="PF18914">
    <property type="entry name" value="DUF5666"/>
    <property type="match status" value="2"/>
</dbReference>
<keyword evidence="2" id="KW-0732">Signal</keyword>
<feature type="region of interest" description="Disordered" evidence="1">
    <location>
        <begin position="273"/>
        <end position="331"/>
    </location>
</feature>
<evidence type="ECO:0000313" key="4">
    <source>
        <dbReference type="EMBL" id="ABF42527.1"/>
    </source>
</evidence>
<dbReference type="STRING" id="204669.Acid345_3526"/>
<name>Q1IKS3_KORVE</name>
<dbReference type="Gene3D" id="2.30.30.30">
    <property type="match status" value="1"/>
</dbReference>
<dbReference type="HOGENOM" id="CLU_674020_0_0_0"/>
<gene>
    <name evidence="4" type="ordered locus">Acid345_3526</name>
</gene>
<feature type="domain" description="DUF5666" evidence="3">
    <location>
        <begin position="29"/>
        <end position="100"/>
    </location>
</feature>
<evidence type="ECO:0000256" key="2">
    <source>
        <dbReference type="SAM" id="SignalP"/>
    </source>
</evidence>
<dbReference type="Proteomes" id="UP000002432">
    <property type="component" value="Chromosome"/>
</dbReference>
<feature type="signal peptide" evidence="2">
    <location>
        <begin position="1"/>
        <end position="17"/>
    </location>
</feature>
<evidence type="ECO:0000313" key="5">
    <source>
        <dbReference type="Proteomes" id="UP000002432"/>
    </source>
</evidence>
<feature type="region of interest" description="Disordered" evidence="1">
    <location>
        <begin position="384"/>
        <end position="408"/>
    </location>
</feature>
<dbReference type="eggNOG" id="COG0250">
    <property type="taxonomic scope" value="Bacteria"/>
</dbReference>
<feature type="chain" id="PRO_5004191635" description="DUF5666 domain-containing protein" evidence="2">
    <location>
        <begin position="18"/>
        <end position="408"/>
    </location>
</feature>